<reference evidence="1" key="1">
    <citation type="submission" date="2020-01" db="EMBL/GenBank/DDBJ databases">
        <authorList>
            <person name="Meier V. D."/>
            <person name="Meier V D."/>
        </authorList>
    </citation>
    <scope>NUCLEOTIDE SEQUENCE</scope>
    <source>
        <strain evidence="1">HLG_WM_MAG_06</strain>
    </source>
</reference>
<dbReference type="AlphaFoldDB" id="A0A6S6T431"/>
<gene>
    <name evidence="1" type="ORF">HELGO_WM5163</name>
</gene>
<evidence type="ECO:0008006" key="2">
    <source>
        <dbReference type="Google" id="ProtNLM"/>
    </source>
</evidence>
<dbReference type="Pfam" id="PF07437">
    <property type="entry name" value="YfaZ"/>
    <property type="match status" value="1"/>
</dbReference>
<evidence type="ECO:0000313" key="1">
    <source>
        <dbReference type="EMBL" id="CAA6809706.1"/>
    </source>
</evidence>
<name>A0A6S6T431_9BACT</name>
<protein>
    <recommendedName>
        <fullName evidence="2">Outer membrane protein beta-barrel domain-containing protein</fullName>
    </recommendedName>
</protein>
<sequence>MFKKTIVTTLLSSAVLLADSGVGININEDDLEIEAVLDSRNLEALQTSSTIYQADVNFLRADTEKLIGLGIGATNNLEAAEGVEVTLGAKFIWAEVGSDDFSAMPLMAKVRYTFPPLEFGIPPISLEASGLYAPSALSFSDSESYSEYRISGDIEVIENVKIYAGYRNIHTEYKGYSRDLFDTGYYAGLKITY</sequence>
<accession>A0A6S6T431</accession>
<dbReference type="EMBL" id="CACVAP010000059">
    <property type="protein sequence ID" value="CAA6809706.1"/>
    <property type="molecule type" value="Genomic_DNA"/>
</dbReference>
<organism evidence="1">
    <name type="scientific">uncultured Sulfurovum sp</name>
    <dbReference type="NCBI Taxonomy" id="269237"/>
    <lineage>
        <taxon>Bacteria</taxon>
        <taxon>Pseudomonadati</taxon>
        <taxon>Campylobacterota</taxon>
        <taxon>Epsilonproteobacteria</taxon>
        <taxon>Campylobacterales</taxon>
        <taxon>Sulfurovaceae</taxon>
        <taxon>Sulfurovum</taxon>
        <taxon>environmental samples</taxon>
    </lineage>
</organism>
<dbReference type="InterPro" id="IPR009998">
    <property type="entry name" value="YfaZ"/>
</dbReference>
<proteinExistence type="predicted"/>